<dbReference type="Proteomes" id="UP000054359">
    <property type="component" value="Unassembled WGS sequence"/>
</dbReference>
<evidence type="ECO:0000256" key="1">
    <source>
        <dbReference type="SAM" id="Phobius"/>
    </source>
</evidence>
<dbReference type="EMBL" id="KK115714">
    <property type="protein sequence ID" value="KFM65799.1"/>
    <property type="molecule type" value="Genomic_DNA"/>
</dbReference>
<accession>A0A087TL10</accession>
<evidence type="ECO:0000313" key="3">
    <source>
        <dbReference type="Proteomes" id="UP000054359"/>
    </source>
</evidence>
<organism evidence="2 3">
    <name type="scientific">Stegodyphus mimosarum</name>
    <name type="common">African social velvet spider</name>
    <dbReference type="NCBI Taxonomy" id="407821"/>
    <lineage>
        <taxon>Eukaryota</taxon>
        <taxon>Metazoa</taxon>
        <taxon>Ecdysozoa</taxon>
        <taxon>Arthropoda</taxon>
        <taxon>Chelicerata</taxon>
        <taxon>Arachnida</taxon>
        <taxon>Araneae</taxon>
        <taxon>Araneomorphae</taxon>
        <taxon>Entelegynae</taxon>
        <taxon>Eresoidea</taxon>
        <taxon>Eresidae</taxon>
        <taxon>Stegodyphus</taxon>
    </lineage>
</organism>
<keyword evidence="3" id="KW-1185">Reference proteome</keyword>
<dbReference type="AlphaFoldDB" id="A0A087TL10"/>
<evidence type="ECO:0000313" key="2">
    <source>
        <dbReference type="EMBL" id="KFM65799.1"/>
    </source>
</evidence>
<keyword evidence="1" id="KW-1133">Transmembrane helix</keyword>
<keyword evidence="1" id="KW-0472">Membrane</keyword>
<feature type="transmembrane region" description="Helical" evidence="1">
    <location>
        <begin position="12"/>
        <end position="33"/>
    </location>
</feature>
<reference evidence="2 3" key="1">
    <citation type="submission" date="2013-11" db="EMBL/GenBank/DDBJ databases">
        <title>Genome sequencing of Stegodyphus mimosarum.</title>
        <authorList>
            <person name="Bechsgaard J."/>
        </authorList>
    </citation>
    <scope>NUCLEOTIDE SEQUENCE [LARGE SCALE GENOMIC DNA]</scope>
</reference>
<gene>
    <name evidence="2" type="ORF">X975_06065</name>
</gene>
<feature type="non-terminal residue" evidence="2">
    <location>
        <position position="93"/>
    </location>
</feature>
<name>A0A087TL10_STEMI</name>
<sequence length="93" mass="10705">MNLIFKDLSIHYVNQFFFLIGTSSILTASEALIRLVSSEMEMKQCLIHLISCVAKLVQCMVNDDNTFAELYKVQQHICSHIGFLLTFLYIRTV</sequence>
<proteinExistence type="predicted"/>
<keyword evidence="1" id="KW-0812">Transmembrane</keyword>
<protein>
    <submittedName>
        <fullName evidence="2">Uncharacterized protein</fullName>
    </submittedName>
</protein>